<reference evidence="2" key="1">
    <citation type="submission" date="2022-08" db="EMBL/GenBank/DDBJ databases">
        <title>Genome sequencing of akame (Lates japonicus).</title>
        <authorList>
            <person name="Hashiguchi Y."/>
            <person name="Takahashi H."/>
        </authorList>
    </citation>
    <scope>NUCLEOTIDE SEQUENCE</scope>
    <source>
        <strain evidence="2">Kochi</strain>
    </source>
</reference>
<gene>
    <name evidence="2" type="ORF">AKAME5_002266400</name>
</gene>
<dbReference type="AlphaFoldDB" id="A0AAD3RJY3"/>
<sequence>MASSAFIREKHLLTIGILLLDHRYAALPRPGRVLQLMVTNLRNRPLTSTNIDSMKQSILSLYHSLITGSKDFPLIPFRGFFRSCEMATPFTRVEQEQGENTRPSPLTEGPAGMMVPPAGSSSAPPSLLFPVHPEQMELGALQVDHRSRIQRLEVGGRTVTRVISPVYDSDGSEKMNRWRVTDYGADGHIIMSVLCHFPKESRRCLVTQGKKRKRRNDPVKETSSSSSITLPPPSKRLRL</sequence>
<keyword evidence="3" id="KW-1185">Reference proteome</keyword>
<organism evidence="2 3">
    <name type="scientific">Lates japonicus</name>
    <name type="common">Japanese lates</name>
    <dbReference type="NCBI Taxonomy" id="270547"/>
    <lineage>
        <taxon>Eukaryota</taxon>
        <taxon>Metazoa</taxon>
        <taxon>Chordata</taxon>
        <taxon>Craniata</taxon>
        <taxon>Vertebrata</taxon>
        <taxon>Euteleostomi</taxon>
        <taxon>Actinopterygii</taxon>
        <taxon>Neopterygii</taxon>
        <taxon>Teleostei</taxon>
        <taxon>Neoteleostei</taxon>
        <taxon>Acanthomorphata</taxon>
        <taxon>Carangaria</taxon>
        <taxon>Carangaria incertae sedis</taxon>
        <taxon>Centropomidae</taxon>
        <taxon>Lates</taxon>
    </lineage>
</organism>
<name>A0AAD3RJY3_LATJO</name>
<evidence type="ECO:0000313" key="2">
    <source>
        <dbReference type="EMBL" id="GLD71342.1"/>
    </source>
</evidence>
<protein>
    <submittedName>
        <fullName evidence="2">Uncharacterized protein</fullName>
    </submittedName>
</protein>
<feature type="region of interest" description="Disordered" evidence="1">
    <location>
        <begin position="206"/>
        <end position="239"/>
    </location>
</feature>
<dbReference type="Proteomes" id="UP001279410">
    <property type="component" value="Unassembled WGS sequence"/>
</dbReference>
<accession>A0AAD3RJY3</accession>
<feature type="compositionally biased region" description="Pro residues" evidence="1">
    <location>
        <begin position="230"/>
        <end position="239"/>
    </location>
</feature>
<evidence type="ECO:0000256" key="1">
    <source>
        <dbReference type="SAM" id="MobiDB-lite"/>
    </source>
</evidence>
<dbReference type="EMBL" id="BRZM01000567">
    <property type="protein sequence ID" value="GLD71342.1"/>
    <property type="molecule type" value="Genomic_DNA"/>
</dbReference>
<evidence type="ECO:0000313" key="3">
    <source>
        <dbReference type="Proteomes" id="UP001279410"/>
    </source>
</evidence>
<comment type="caution">
    <text evidence="2">The sequence shown here is derived from an EMBL/GenBank/DDBJ whole genome shotgun (WGS) entry which is preliminary data.</text>
</comment>
<proteinExistence type="predicted"/>